<dbReference type="PANTHER" id="PTHR33445">
    <property type="entry name" value="ATP SYNTHASE SUBUNIT B', CHLOROPLASTIC"/>
    <property type="match status" value="1"/>
</dbReference>
<dbReference type="InterPro" id="IPR050059">
    <property type="entry name" value="ATP_synthase_B_chain"/>
</dbReference>
<name>A0AAU8JRQ9_9ACTN</name>
<keyword evidence="5 12" id="KW-0375">Hydrogen ion transport</keyword>
<evidence type="ECO:0000256" key="4">
    <source>
        <dbReference type="ARBA" id="ARBA00022692"/>
    </source>
</evidence>
<accession>A0AAU8JRQ9</accession>
<sequence>MDLENLGPLKPDAGGLLVGLACFFLIFAVFGRFLVPRIERTLAARRDATEGGMERAEAAREEAERVYREFQADLAAARHEAAAIRHAAAEEGAALVAALRAEGTAQRERMVAEARVRLAADRVLAEAELRHDLAELATELAGRVVGEPLAGLPRTVAVAEEFFAEVDARTA</sequence>
<keyword evidence="9 12" id="KW-0066">ATP synthesis</keyword>
<keyword evidence="7 12" id="KW-0406">Ion transport</keyword>
<feature type="coiled-coil region" evidence="14">
    <location>
        <begin position="46"/>
        <end position="80"/>
    </location>
</feature>
<dbReference type="KEGG" id="kcm:ABWK59_02275"/>
<evidence type="ECO:0000256" key="6">
    <source>
        <dbReference type="ARBA" id="ARBA00022989"/>
    </source>
</evidence>
<keyword evidence="8 12" id="KW-0472">Membrane</keyword>
<comment type="subcellular location">
    <subcellularLocation>
        <location evidence="12">Cell membrane</location>
        <topology evidence="12">Single-pass membrane protein</topology>
    </subcellularLocation>
    <subcellularLocation>
        <location evidence="11">Endomembrane system</location>
        <topology evidence="11">Single-pass membrane protein</topology>
    </subcellularLocation>
</comment>
<keyword evidence="2 12" id="KW-0813">Transport</keyword>
<evidence type="ECO:0000256" key="8">
    <source>
        <dbReference type="ARBA" id="ARBA00023136"/>
    </source>
</evidence>
<dbReference type="Pfam" id="PF00430">
    <property type="entry name" value="ATP-synt_B"/>
    <property type="match status" value="1"/>
</dbReference>
<evidence type="ECO:0000256" key="7">
    <source>
        <dbReference type="ARBA" id="ARBA00023065"/>
    </source>
</evidence>
<comment type="function">
    <text evidence="10 12">F(1)F(0) ATP synthase produces ATP from ADP in the presence of a proton or sodium gradient. F-type ATPases consist of two structural domains, F(1) containing the extramembraneous catalytic core and F(0) containing the membrane proton channel, linked together by a central stalk and a peripheral stalk. During catalysis, ATP synthesis in the catalytic domain of F(1) is coupled via a rotary mechanism of the central stalk subunits to proton translocation.</text>
</comment>
<evidence type="ECO:0000256" key="3">
    <source>
        <dbReference type="ARBA" id="ARBA00022547"/>
    </source>
</evidence>
<evidence type="ECO:0000256" key="1">
    <source>
        <dbReference type="ARBA" id="ARBA00005513"/>
    </source>
</evidence>
<dbReference type="InterPro" id="IPR002146">
    <property type="entry name" value="ATP_synth_b/b'su_bac/chlpt"/>
</dbReference>
<evidence type="ECO:0000256" key="5">
    <source>
        <dbReference type="ARBA" id="ARBA00022781"/>
    </source>
</evidence>
<dbReference type="GO" id="GO:0005886">
    <property type="term" value="C:plasma membrane"/>
    <property type="evidence" value="ECO:0007669"/>
    <property type="project" value="UniProtKB-SubCell"/>
</dbReference>
<keyword evidence="14" id="KW-0175">Coiled coil</keyword>
<evidence type="ECO:0000256" key="12">
    <source>
        <dbReference type="HAMAP-Rule" id="MF_01398"/>
    </source>
</evidence>
<evidence type="ECO:0000256" key="10">
    <source>
        <dbReference type="ARBA" id="ARBA00025198"/>
    </source>
</evidence>
<comment type="subunit">
    <text evidence="12">F-type ATPases have 2 components, F(1) - the catalytic core - and F(0) - the membrane proton channel. F(1) has five subunits: alpha(3), beta(3), gamma(1), delta(1), epsilon(1). F(0) has three main subunits: a(1), b(2) and c(10-14). The alpha and beta chains form an alternating ring which encloses part of the gamma chain. F(1) is attached to F(0) by a central stalk formed by the gamma and epsilon chains, while a peripheral stalk is formed by the delta and b chains.</text>
</comment>
<keyword evidence="12" id="KW-1003">Cell membrane</keyword>
<evidence type="ECO:0000256" key="11">
    <source>
        <dbReference type="ARBA" id="ARBA00037847"/>
    </source>
</evidence>
<dbReference type="GO" id="GO:0046961">
    <property type="term" value="F:proton-transporting ATPase activity, rotational mechanism"/>
    <property type="evidence" value="ECO:0007669"/>
    <property type="project" value="TreeGrafter"/>
</dbReference>
<keyword evidence="3 12" id="KW-0138">CF(0)</keyword>
<evidence type="ECO:0000256" key="14">
    <source>
        <dbReference type="SAM" id="Coils"/>
    </source>
</evidence>
<evidence type="ECO:0000256" key="2">
    <source>
        <dbReference type="ARBA" id="ARBA00022448"/>
    </source>
</evidence>
<dbReference type="CDD" id="cd06503">
    <property type="entry name" value="ATP-synt_Fo_b"/>
    <property type="match status" value="1"/>
</dbReference>
<feature type="transmembrane region" description="Helical" evidence="12">
    <location>
        <begin position="13"/>
        <end position="35"/>
    </location>
</feature>
<evidence type="ECO:0000256" key="9">
    <source>
        <dbReference type="ARBA" id="ARBA00023310"/>
    </source>
</evidence>
<proteinExistence type="inferred from homology"/>
<comment type="similarity">
    <text evidence="1 12 13">Belongs to the ATPase B chain family.</text>
</comment>
<gene>
    <name evidence="12" type="primary">atpF</name>
    <name evidence="15" type="ORF">ABWK59_02275</name>
</gene>
<dbReference type="AlphaFoldDB" id="A0AAU8JRQ9"/>
<protein>
    <recommendedName>
        <fullName evidence="12">ATP synthase subunit b</fullName>
    </recommendedName>
    <alternativeName>
        <fullName evidence="12">ATP synthase F(0) sector subunit b</fullName>
    </alternativeName>
    <alternativeName>
        <fullName evidence="12">ATPase subunit I</fullName>
    </alternativeName>
    <alternativeName>
        <fullName evidence="12">F-type ATPase subunit b</fullName>
        <shortName evidence="12">F-ATPase subunit b</shortName>
    </alternativeName>
</protein>
<evidence type="ECO:0000313" key="15">
    <source>
        <dbReference type="EMBL" id="XCM77837.1"/>
    </source>
</evidence>
<dbReference type="GO" id="GO:0012505">
    <property type="term" value="C:endomembrane system"/>
    <property type="evidence" value="ECO:0007669"/>
    <property type="project" value="UniProtKB-SubCell"/>
</dbReference>
<organism evidence="15">
    <name type="scientific">Kitasatospora camelliae</name>
    <dbReference type="NCBI Taxonomy" id="3156397"/>
    <lineage>
        <taxon>Bacteria</taxon>
        <taxon>Bacillati</taxon>
        <taxon>Actinomycetota</taxon>
        <taxon>Actinomycetes</taxon>
        <taxon>Kitasatosporales</taxon>
        <taxon>Streptomycetaceae</taxon>
        <taxon>Kitasatospora</taxon>
    </lineage>
</organism>
<dbReference type="PANTHER" id="PTHR33445:SF1">
    <property type="entry name" value="ATP SYNTHASE SUBUNIT B"/>
    <property type="match status" value="1"/>
</dbReference>
<reference evidence="15" key="1">
    <citation type="submission" date="2024-06" db="EMBL/GenBank/DDBJ databases">
        <title>The genome sequences of Kitasatospora sp. strain HUAS MG31.</title>
        <authorList>
            <person name="Mo P."/>
        </authorList>
    </citation>
    <scope>NUCLEOTIDE SEQUENCE</scope>
    <source>
        <strain evidence="15">HUAS MG31</strain>
    </source>
</reference>
<comment type="function">
    <text evidence="12">Component of the F(0) channel, it forms part of the peripheral stalk, linking F(1) to F(0).</text>
</comment>
<dbReference type="GO" id="GO:0045259">
    <property type="term" value="C:proton-transporting ATP synthase complex"/>
    <property type="evidence" value="ECO:0007669"/>
    <property type="project" value="UniProtKB-KW"/>
</dbReference>
<dbReference type="EMBL" id="CP159872">
    <property type="protein sequence ID" value="XCM77837.1"/>
    <property type="molecule type" value="Genomic_DNA"/>
</dbReference>
<keyword evidence="6 12" id="KW-1133">Transmembrane helix</keyword>
<keyword evidence="4 12" id="KW-0812">Transmembrane</keyword>
<evidence type="ECO:0000256" key="13">
    <source>
        <dbReference type="RuleBase" id="RU003848"/>
    </source>
</evidence>
<dbReference type="RefSeq" id="WP_354637554.1">
    <property type="nucleotide sequence ID" value="NZ_CP159872.1"/>
</dbReference>
<dbReference type="GO" id="GO:0046933">
    <property type="term" value="F:proton-transporting ATP synthase activity, rotational mechanism"/>
    <property type="evidence" value="ECO:0007669"/>
    <property type="project" value="UniProtKB-UniRule"/>
</dbReference>
<dbReference type="HAMAP" id="MF_01398">
    <property type="entry name" value="ATP_synth_b_bprime"/>
    <property type="match status" value="1"/>
</dbReference>